<dbReference type="AlphaFoldDB" id="A0AAX6HC48"/>
<dbReference type="Proteomes" id="UP001140949">
    <property type="component" value="Unassembled WGS sequence"/>
</dbReference>
<proteinExistence type="predicted"/>
<keyword evidence="2" id="KW-1185">Reference proteome</keyword>
<organism evidence="1 2">
    <name type="scientific">Iris pallida</name>
    <name type="common">Sweet iris</name>
    <dbReference type="NCBI Taxonomy" id="29817"/>
    <lineage>
        <taxon>Eukaryota</taxon>
        <taxon>Viridiplantae</taxon>
        <taxon>Streptophyta</taxon>
        <taxon>Embryophyta</taxon>
        <taxon>Tracheophyta</taxon>
        <taxon>Spermatophyta</taxon>
        <taxon>Magnoliopsida</taxon>
        <taxon>Liliopsida</taxon>
        <taxon>Asparagales</taxon>
        <taxon>Iridaceae</taxon>
        <taxon>Iridoideae</taxon>
        <taxon>Irideae</taxon>
        <taxon>Iris</taxon>
    </lineage>
</organism>
<comment type="caution">
    <text evidence="1">The sequence shown here is derived from an EMBL/GenBank/DDBJ whole genome shotgun (WGS) entry which is preliminary data.</text>
</comment>
<sequence>MPLIFGVSGMFNSENPLHEFWSGHDYLHDGLWCPTQTCSLVPLFFAELRVELDRSISN</sequence>
<gene>
    <name evidence="1" type="ORF">M6B38_320215</name>
</gene>
<evidence type="ECO:0000313" key="2">
    <source>
        <dbReference type="Proteomes" id="UP001140949"/>
    </source>
</evidence>
<reference evidence="1" key="2">
    <citation type="submission" date="2023-04" db="EMBL/GenBank/DDBJ databases">
        <authorList>
            <person name="Bruccoleri R.E."/>
            <person name="Oakeley E.J."/>
            <person name="Faust A.-M."/>
            <person name="Dessus-Babus S."/>
            <person name="Altorfer M."/>
            <person name="Burckhardt D."/>
            <person name="Oertli M."/>
            <person name="Naumann U."/>
            <person name="Petersen F."/>
            <person name="Wong J."/>
        </authorList>
    </citation>
    <scope>NUCLEOTIDE SEQUENCE</scope>
    <source>
        <strain evidence="1">GSM-AAB239-AS_SAM_17_03QT</strain>
        <tissue evidence="1">Leaf</tissue>
    </source>
</reference>
<reference evidence="1" key="1">
    <citation type="journal article" date="2023" name="GigaByte">
        <title>Genome assembly of the bearded iris, Iris pallida Lam.</title>
        <authorList>
            <person name="Bruccoleri R.E."/>
            <person name="Oakeley E.J."/>
            <person name="Faust A.M.E."/>
            <person name="Altorfer M."/>
            <person name="Dessus-Babus S."/>
            <person name="Burckhardt D."/>
            <person name="Oertli M."/>
            <person name="Naumann U."/>
            <person name="Petersen F."/>
            <person name="Wong J."/>
        </authorList>
    </citation>
    <scope>NUCLEOTIDE SEQUENCE</scope>
    <source>
        <strain evidence="1">GSM-AAB239-AS_SAM_17_03QT</strain>
    </source>
</reference>
<evidence type="ECO:0000313" key="1">
    <source>
        <dbReference type="EMBL" id="KAJ6838248.1"/>
    </source>
</evidence>
<accession>A0AAX6HC48</accession>
<dbReference type="EMBL" id="JANAVB010010799">
    <property type="protein sequence ID" value="KAJ6838248.1"/>
    <property type="molecule type" value="Genomic_DNA"/>
</dbReference>
<protein>
    <submittedName>
        <fullName evidence="1">Uncharacterized protein</fullName>
    </submittedName>
</protein>
<name>A0AAX6HC48_IRIPA</name>